<dbReference type="RefSeq" id="WP_126579902.1">
    <property type="nucleotide sequence ID" value="NZ_BIFR01000001.1"/>
</dbReference>
<feature type="transmembrane region" description="Helical" evidence="1">
    <location>
        <begin position="124"/>
        <end position="148"/>
    </location>
</feature>
<keyword evidence="1" id="KW-1133">Transmembrane helix</keyword>
<evidence type="ECO:0000313" key="3">
    <source>
        <dbReference type="Proteomes" id="UP000287352"/>
    </source>
</evidence>
<feature type="transmembrane region" description="Helical" evidence="1">
    <location>
        <begin position="56"/>
        <end position="75"/>
    </location>
</feature>
<dbReference type="Proteomes" id="UP000287352">
    <property type="component" value="Unassembled WGS sequence"/>
</dbReference>
<organism evidence="2 3">
    <name type="scientific">Tengunoibacter tsumagoiensis</name>
    <dbReference type="NCBI Taxonomy" id="2014871"/>
    <lineage>
        <taxon>Bacteria</taxon>
        <taxon>Bacillati</taxon>
        <taxon>Chloroflexota</taxon>
        <taxon>Ktedonobacteria</taxon>
        <taxon>Ktedonobacterales</taxon>
        <taxon>Dictyobacteraceae</taxon>
        <taxon>Tengunoibacter</taxon>
    </lineage>
</organism>
<dbReference type="EMBL" id="BIFR01000001">
    <property type="protein sequence ID" value="GCE12267.1"/>
    <property type="molecule type" value="Genomic_DNA"/>
</dbReference>
<gene>
    <name evidence="2" type="ORF">KTT_21260</name>
</gene>
<reference evidence="3" key="1">
    <citation type="submission" date="2018-12" db="EMBL/GenBank/DDBJ databases">
        <title>Tengunoibacter tsumagoiensis gen. nov., sp. nov., Dictyobacter kobayashii sp. nov., D. alpinus sp. nov., and D. joshuensis sp. nov. and description of Dictyobacteraceae fam. nov. within the order Ktedonobacterales isolated from Tengu-no-mugimeshi.</title>
        <authorList>
            <person name="Wang C.M."/>
            <person name="Zheng Y."/>
            <person name="Sakai Y."/>
            <person name="Toyoda A."/>
            <person name="Minakuchi Y."/>
            <person name="Abe K."/>
            <person name="Yokota A."/>
            <person name="Yabe S."/>
        </authorList>
    </citation>
    <scope>NUCLEOTIDE SEQUENCE [LARGE SCALE GENOMIC DNA]</scope>
    <source>
        <strain evidence="3">Uno3</strain>
    </source>
</reference>
<dbReference type="OrthoDB" id="3390413at2"/>
<keyword evidence="1" id="KW-0812">Transmembrane</keyword>
<evidence type="ECO:0000256" key="1">
    <source>
        <dbReference type="SAM" id="Phobius"/>
    </source>
</evidence>
<sequence>MADTTDILISAADREFGQARQSEDQRATLTGIILVVASAIQGGLTQTGLDKSALPLTIMLIILGLFGILASLKLYERARRHTRAAFLFRQRLEELFPETQLSQVIEKTRQQQQKEFPILRNVRLYMLWIALHGLIAGLGIIYTIISFIH</sequence>
<feature type="transmembrane region" description="Helical" evidence="1">
    <location>
        <begin position="27"/>
        <end position="44"/>
    </location>
</feature>
<accession>A0A401ZZH9</accession>
<keyword evidence="3" id="KW-1185">Reference proteome</keyword>
<dbReference type="AlphaFoldDB" id="A0A401ZZH9"/>
<name>A0A401ZZH9_9CHLR</name>
<comment type="caution">
    <text evidence="2">The sequence shown here is derived from an EMBL/GenBank/DDBJ whole genome shotgun (WGS) entry which is preliminary data.</text>
</comment>
<evidence type="ECO:0000313" key="2">
    <source>
        <dbReference type="EMBL" id="GCE12267.1"/>
    </source>
</evidence>
<keyword evidence="1" id="KW-0472">Membrane</keyword>
<protein>
    <submittedName>
        <fullName evidence="2">Uncharacterized protein</fullName>
    </submittedName>
</protein>
<proteinExistence type="predicted"/>